<proteinExistence type="predicted"/>
<protein>
    <submittedName>
        <fullName evidence="1">Uncharacterized protein</fullName>
    </submittedName>
</protein>
<evidence type="ECO:0000313" key="2">
    <source>
        <dbReference type="Proteomes" id="UP000019184"/>
    </source>
</evidence>
<evidence type="ECO:0000313" key="1">
    <source>
        <dbReference type="EMBL" id="CDH47560.1"/>
    </source>
</evidence>
<dbReference type="EMBL" id="CBTK010000303">
    <property type="protein sequence ID" value="CDH47560.1"/>
    <property type="molecule type" value="Genomic_DNA"/>
</dbReference>
<comment type="caution">
    <text evidence="1">The sequence shown here is derived from an EMBL/GenBank/DDBJ whole genome shotgun (WGS) entry which is preliminary data.</text>
</comment>
<dbReference type="AlphaFoldDB" id="A0A7U7J4R2"/>
<accession>A0A7U7J4R2</accession>
<name>A0A7U7J4R2_9GAMM</name>
<organism evidence="1 2">
    <name type="scientific">Candidatus Contendobacter odensis Run_B_J11</name>
    <dbReference type="NCBI Taxonomy" id="1400861"/>
    <lineage>
        <taxon>Bacteria</taxon>
        <taxon>Pseudomonadati</taxon>
        <taxon>Pseudomonadota</taxon>
        <taxon>Gammaproteobacteria</taxon>
        <taxon>Candidatus Competibacteraceae</taxon>
        <taxon>Candidatus Contendibacter</taxon>
    </lineage>
</organism>
<gene>
    <name evidence="1" type="ORF">BN874_840023</name>
</gene>
<dbReference type="Proteomes" id="UP000019184">
    <property type="component" value="Unassembled WGS sequence"/>
</dbReference>
<sequence length="65" mass="7697">MYDFRLRITTVFLVNYRKGERIVILSQCSNPHNFMWKISCLLIVRAAITHFRTNPYSHPLWGISA</sequence>
<reference evidence="1 2" key="1">
    <citation type="journal article" date="2014" name="ISME J.">
        <title>Candidatus Competibacter-lineage genomes retrieved from metagenomes reveal functional metabolic diversity.</title>
        <authorList>
            <person name="McIlroy S.J."/>
            <person name="Albertsen M."/>
            <person name="Andresen E.K."/>
            <person name="Saunders A.M."/>
            <person name="Kristiansen R."/>
            <person name="Stokholm-Bjerregaard M."/>
            <person name="Nielsen K.L."/>
            <person name="Nielsen P.H."/>
        </authorList>
    </citation>
    <scope>NUCLEOTIDE SEQUENCE [LARGE SCALE GENOMIC DNA]</scope>
    <source>
        <strain evidence="1 2">Run_B_J11</strain>
    </source>
</reference>
<keyword evidence="2" id="KW-1185">Reference proteome</keyword>